<name>A0ABP6ITW0_STRTU</name>
<dbReference type="EMBL" id="BAAAXZ010000006">
    <property type="protein sequence ID" value="GAA2909409.1"/>
    <property type="molecule type" value="Genomic_DNA"/>
</dbReference>
<dbReference type="InterPro" id="IPR038607">
    <property type="entry name" value="PhoD-like_sf"/>
</dbReference>
<keyword evidence="2" id="KW-1185">Reference proteome</keyword>
<proteinExistence type="predicted"/>
<protein>
    <submittedName>
        <fullName evidence="1">Uncharacterized protein</fullName>
    </submittedName>
</protein>
<sequence>MDSHGYGVLDVTTERTQMDYYVLKDKRDRKSAASWARSYRTLSGTQRVERTKSPVG</sequence>
<evidence type="ECO:0000313" key="1">
    <source>
        <dbReference type="EMBL" id="GAA2909409.1"/>
    </source>
</evidence>
<dbReference type="Gene3D" id="3.60.21.70">
    <property type="entry name" value="PhoD-like phosphatase"/>
    <property type="match status" value="1"/>
</dbReference>
<accession>A0ABP6ITW0</accession>
<comment type="caution">
    <text evidence="1">The sequence shown here is derived from an EMBL/GenBank/DDBJ whole genome shotgun (WGS) entry which is preliminary data.</text>
</comment>
<reference evidence="2" key="1">
    <citation type="journal article" date="2019" name="Int. J. Syst. Evol. Microbiol.">
        <title>The Global Catalogue of Microorganisms (GCM) 10K type strain sequencing project: providing services to taxonomists for standard genome sequencing and annotation.</title>
        <authorList>
            <consortium name="The Broad Institute Genomics Platform"/>
            <consortium name="The Broad Institute Genome Sequencing Center for Infectious Disease"/>
            <person name="Wu L."/>
            <person name="Ma J."/>
        </authorList>
    </citation>
    <scope>NUCLEOTIDE SEQUENCE [LARGE SCALE GENOMIC DNA]</scope>
    <source>
        <strain evidence="2">JCM 4087</strain>
    </source>
</reference>
<organism evidence="1 2">
    <name type="scientific">Streptomyces thioluteus</name>
    <dbReference type="NCBI Taxonomy" id="66431"/>
    <lineage>
        <taxon>Bacteria</taxon>
        <taxon>Bacillati</taxon>
        <taxon>Actinomycetota</taxon>
        <taxon>Actinomycetes</taxon>
        <taxon>Kitasatosporales</taxon>
        <taxon>Streptomycetaceae</taxon>
        <taxon>Streptomyces</taxon>
    </lineage>
</organism>
<dbReference type="Proteomes" id="UP001501102">
    <property type="component" value="Unassembled WGS sequence"/>
</dbReference>
<gene>
    <name evidence="1" type="ORF">GCM10020221_01790</name>
</gene>
<evidence type="ECO:0000313" key="2">
    <source>
        <dbReference type="Proteomes" id="UP001501102"/>
    </source>
</evidence>